<dbReference type="InterPro" id="IPR028082">
    <property type="entry name" value="Peripla_BP_I"/>
</dbReference>
<dbReference type="PANTHER" id="PTHR34296:SF2">
    <property type="entry name" value="ABC TRANSPORTER GUANOSINE-BINDING PROTEIN NUPN"/>
    <property type="match status" value="1"/>
</dbReference>
<dbReference type="InterPro" id="IPR050957">
    <property type="entry name" value="BMP_lipoprotein"/>
</dbReference>
<proteinExistence type="inferred from homology"/>
<evidence type="ECO:0000259" key="7">
    <source>
        <dbReference type="Pfam" id="PF02608"/>
    </source>
</evidence>
<protein>
    <submittedName>
        <fullName evidence="8">Basic membrane protein A</fullName>
    </submittedName>
</protein>
<keyword evidence="5" id="KW-0472">Membrane</keyword>
<evidence type="ECO:0000313" key="8">
    <source>
        <dbReference type="EMBL" id="SDL04427.1"/>
    </source>
</evidence>
<accession>A0A1G9GUS5</accession>
<comment type="subcellular location">
    <subcellularLocation>
        <location evidence="1">Cell membrane</location>
        <topology evidence="1">Lipid-anchor</topology>
    </subcellularLocation>
</comment>
<name>A0A1G9GUS5_9FIRM</name>
<organism evidence="8 9">
    <name type="scientific">Natronincola ferrireducens</name>
    <dbReference type="NCBI Taxonomy" id="393762"/>
    <lineage>
        <taxon>Bacteria</taxon>
        <taxon>Bacillati</taxon>
        <taxon>Bacillota</taxon>
        <taxon>Clostridia</taxon>
        <taxon>Peptostreptococcales</taxon>
        <taxon>Natronincolaceae</taxon>
        <taxon>Natronincola</taxon>
    </lineage>
</organism>
<dbReference type="STRING" id="393762.SAMN05660472_02494"/>
<evidence type="ECO:0000256" key="4">
    <source>
        <dbReference type="ARBA" id="ARBA00022729"/>
    </source>
</evidence>
<evidence type="ECO:0000256" key="5">
    <source>
        <dbReference type="ARBA" id="ARBA00023136"/>
    </source>
</evidence>
<dbReference type="AlphaFoldDB" id="A0A1G9GUS5"/>
<dbReference type="CDD" id="cd06304">
    <property type="entry name" value="PBP1_BmpA_Med_PnrA-like"/>
    <property type="match status" value="1"/>
</dbReference>
<sequence>MKKFNKLVVFILLMSMIVGVLVGCGSKDTTPSNDNNKVKVGLIALGFGTQSFNDDVLAGLKSAETELNIEAMPLEVPTVSDVANSLRTLIGQGAELLIVTTSEFKDGMLEVAEEYPDIKFLYLSEALEGYDNIMSILYKEHEASFLAGALAGLMTETNKVGAVLALGESIQYRYQYGYMAGVKSVNPDAEVMTAFTNSYTDVGRGNEAANTMYNRGADFVGTYSGAGNLGVFQAAADAGEGKYAFGAANGQFDRMPDKILASVVKPIDKAIYRIVADYLEGEFDTSSPKQLGLLEEGVTLLYTPNEELLKIIPEDVKDIMDDIFEKVKSGEIVVPGTEEEFKDFNYSYSK</sequence>
<dbReference type="Proteomes" id="UP000198718">
    <property type="component" value="Unassembled WGS sequence"/>
</dbReference>
<keyword evidence="3" id="KW-1003">Cell membrane</keyword>
<dbReference type="Gene3D" id="3.40.50.2300">
    <property type="match status" value="2"/>
</dbReference>
<evidence type="ECO:0000313" key="9">
    <source>
        <dbReference type="Proteomes" id="UP000198718"/>
    </source>
</evidence>
<dbReference type="Pfam" id="PF02608">
    <property type="entry name" value="Bmp"/>
    <property type="match status" value="1"/>
</dbReference>
<keyword evidence="4" id="KW-0732">Signal</keyword>
<dbReference type="PROSITE" id="PS51257">
    <property type="entry name" value="PROKAR_LIPOPROTEIN"/>
    <property type="match status" value="1"/>
</dbReference>
<evidence type="ECO:0000256" key="6">
    <source>
        <dbReference type="ARBA" id="ARBA00023288"/>
    </source>
</evidence>
<keyword evidence="6" id="KW-0449">Lipoprotein</keyword>
<gene>
    <name evidence="8" type="ORF">SAMN05660472_02494</name>
</gene>
<comment type="similarity">
    <text evidence="2">Belongs to the BMP lipoprotein family.</text>
</comment>
<feature type="domain" description="ABC transporter substrate-binding protein PnrA-like" evidence="7">
    <location>
        <begin position="47"/>
        <end position="337"/>
    </location>
</feature>
<dbReference type="RefSeq" id="WP_244269543.1">
    <property type="nucleotide sequence ID" value="NZ_FNFP01000007.1"/>
</dbReference>
<keyword evidence="9" id="KW-1185">Reference proteome</keyword>
<evidence type="ECO:0000256" key="3">
    <source>
        <dbReference type="ARBA" id="ARBA00022475"/>
    </source>
</evidence>
<dbReference type="PANTHER" id="PTHR34296">
    <property type="entry name" value="TRANSCRIPTIONAL ACTIVATOR PROTEIN MED"/>
    <property type="match status" value="1"/>
</dbReference>
<reference evidence="8 9" key="1">
    <citation type="submission" date="2016-10" db="EMBL/GenBank/DDBJ databases">
        <authorList>
            <person name="de Groot N.N."/>
        </authorList>
    </citation>
    <scope>NUCLEOTIDE SEQUENCE [LARGE SCALE GENOMIC DNA]</scope>
    <source>
        <strain evidence="8 9">DSM 18346</strain>
    </source>
</reference>
<dbReference type="GO" id="GO:0005886">
    <property type="term" value="C:plasma membrane"/>
    <property type="evidence" value="ECO:0007669"/>
    <property type="project" value="UniProtKB-SubCell"/>
</dbReference>
<evidence type="ECO:0000256" key="1">
    <source>
        <dbReference type="ARBA" id="ARBA00004193"/>
    </source>
</evidence>
<dbReference type="SUPFAM" id="SSF53822">
    <property type="entry name" value="Periplasmic binding protein-like I"/>
    <property type="match status" value="1"/>
</dbReference>
<evidence type="ECO:0000256" key="2">
    <source>
        <dbReference type="ARBA" id="ARBA00008610"/>
    </source>
</evidence>
<dbReference type="EMBL" id="FNFP01000007">
    <property type="protein sequence ID" value="SDL04427.1"/>
    <property type="molecule type" value="Genomic_DNA"/>
</dbReference>
<dbReference type="InterPro" id="IPR003760">
    <property type="entry name" value="PnrA-like"/>
</dbReference>